<feature type="binding site" evidence="6">
    <location>
        <begin position="79"/>
        <end position="80"/>
    </location>
    <ligand>
        <name>NAD(+)</name>
        <dbReference type="ChEBI" id="CHEBI:57540"/>
    </ligand>
</feature>
<keyword evidence="2 6" id="KW-0418">Kinase</keyword>
<evidence type="ECO:0000256" key="6">
    <source>
        <dbReference type="HAMAP-Rule" id="MF_00361"/>
    </source>
</evidence>
<comment type="cofactor">
    <cofactor evidence="6">
        <name>a divalent metal cation</name>
        <dbReference type="ChEBI" id="CHEBI:60240"/>
    </cofactor>
</comment>
<dbReference type="GO" id="GO:0003951">
    <property type="term" value="F:NAD+ kinase activity"/>
    <property type="evidence" value="ECO:0007669"/>
    <property type="project" value="UniProtKB-UniRule"/>
</dbReference>
<dbReference type="InterPro" id="IPR017438">
    <property type="entry name" value="ATP-NAD_kinase_N"/>
</dbReference>
<keyword evidence="6" id="KW-0067">ATP-binding</keyword>
<keyword evidence="6" id="KW-0547">Nucleotide-binding</keyword>
<protein>
    <recommendedName>
        <fullName evidence="6">NAD kinase</fullName>
        <ecNumber evidence="6">2.7.1.23</ecNumber>
    </recommendedName>
    <alternativeName>
        <fullName evidence="6">ATP-dependent NAD kinase</fullName>
    </alternativeName>
</protein>
<keyword evidence="4 6" id="KW-0520">NAD</keyword>
<feature type="active site" description="Proton acceptor" evidence="6">
    <location>
        <position position="79"/>
    </location>
</feature>
<dbReference type="Pfam" id="PF20143">
    <property type="entry name" value="NAD_kinase_C"/>
    <property type="match status" value="1"/>
</dbReference>
<dbReference type="EC" id="2.7.1.23" evidence="6"/>
<evidence type="ECO:0000256" key="3">
    <source>
        <dbReference type="ARBA" id="ARBA00022857"/>
    </source>
</evidence>
<dbReference type="HAMAP" id="MF_00361">
    <property type="entry name" value="NAD_kinase"/>
    <property type="match status" value="1"/>
</dbReference>
<keyword evidence="3 6" id="KW-0521">NADP</keyword>
<dbReference type="Gene3D" id="2.60.200.30">
    <property type="entry name" value="Probable inorganic polyphosphate/atp-NAD kinase, domain 2"/>
    <property type="match status" value="1"/>
</dbReference>
<comment type="catalytic activity">
    <reaction evidence="5 6">
        <text>NAD(+) + ATP = ADP + NADP(+) + H(+)</text>
        <dbReference type="Rhea" id="RHEA:18629"/>
        <dbReference type="ChEBI" id="CHEBI:15378"/>
        <dbReference type="ChEBI" id="CHEBI:30616"/>
        <dbReference type="ChEBI" id="CHEBI:57540"/>
        <dbReference type="ChEBI" id="CHEBI:58349"/>
        <dbReference type="ChEBI" id="CHEBI:456216"/>
        <dbReference type="EC" id="2.7.1.23"/>
    </reaction>
</comment>
<comment type="similarity">
    <text evidence="6">Belongs to the NAD kinase family.</text>
</comment>
<dbReference type="PANTHER" id="PTHR20275:SF6">
    <property type="entry name" value="NAD KINASE 2, CHLOROPLASTIC"/>
    <property type="match status" value="1"/>
</dbReference>
<dbReference type="SUPFAM" id="SSF111331">
    <property type="entry name" value="NAD kinase/diacylglycerol kinase-like"/>
    <property type="match status" value="1"/>
</dbReference>
<dbReference type="RefSeq" id="WP_128501992.1">
    <property type="nucleotide sequence ID" value="NZ_CP035107.1"/>
</dbReference>
<dbReference type="EMBL" id="CP035107">
    <property type="protein sequence ID" value="QAR31587.1"/>
    <property type="molecule type" value="Genomic_DNA"/>
</dbReference>
<dbReference type="OrthoDB" id="9774737at2"/>
<name>A0A3R5UYQ6_ORNRH</name>
<dbReference type="InterPro" id="IPR016064">
    <property type="entry name" value="NAD/diacylglycerol_kinase_sf"/>
</dbReference>
<keyword evidence="6" id="KW-0963">Cytoplasm</keyword>
<dbReference type="PANTHER" id="PTHR20275">
    <property type="entry name" value="NAD KINASE"/>
    <property type="match status" value="1"/>
</dbReference>
<dbReference type="GO" id="GO:0019674">
    <property type="term" value="P:NAD+ metabolic process"/>
    <property type="evidence" value="ECO:0007669"/>
    <property type="project" value="InterPro"/>
</dbReference>
<dbReference type="Gene3D" id="3.40.50.10330">
    <property type="entry name" value="Probable inorganic polyphosphate/atp-NAD kinase, domain 1"/>
    <property type="match status" value="1"/>
</dbReference>
<dbReference type="GO" id="GO:0005737">
    <property type="term" value="C:cytoplasm"/>
    <property type="evidence" value="ECO:0007669"/>
    <property type="project" value="UniProtKB-SubCell"/>
</dbReference>
<evidence type="ECO:0000256" key="5">
    <source>
        <dbReference type="ARBA" id="ARBA00047925"/>
    </source>
</evidence>
<evidence type="ECO:0000313" key="8">
    <source>
        <dbReference type="Proteomes" id="UP000287701"/>
    </source>
</evidence>
<comment type="caution">
    <text evidence="6">Lacks conserved residue(s) required for the propagation of feature annotation.</text>
</comment>
<feature type="binding site" evidence="6">
    <location>
        <begin position="152"/>
        <end position="153"/>
    </location>
    <ligand>
        <name>NAD(+)</name>
        <dbReference type="ChEBI" id="CHEBI:57540"/>
    </ligand>
</feature>
<dbReference type="NCBIfam" id="NF002521">
    <property type="entry name" value="PRK01911.1"/>
    <property type="match status" value="1"/>
</dbReference>
<reference evidence="7 8" key="1">
    <citation type="submission" date="2019-01" db="EMBL/GenBank/DDBJ databases">
        <title>Whole Genome of Ornithobacterium rhinotracheale FARPER-174b.</title>
        <authorList>
            <person name="Tataje-Lavanda L.A."/>
            <person name="Montalvan A."/>
            <person name="Montesinos R."/>
            <person name="Zimic M."/>
            <person name="Fernandez-Sanchez M."/>
            <person name="Fernandez-Diaz M."/>
        </authorList>
    </citation>
    <scope>NUCLEOTIDE SEQUENCE [LARGE SCALE GENOMIC DNA]</scope>
    <source>
        <strain evidence="7 8">FARPER-174b</strain>
    </source>
</reference>
<dbReference type="GO" id="GO:0005524">
    <property type="term" value="F:ATP binding"/>
    <property type="evidence" value="ECO:0007669"/>
    <property type="project" value="UniProtKB-KW"/>
</dbReference>
<dbReference type="Proteomes" id="UP000287701">
    <property type="component" value="Chromosome"/>
</dbReference>
<dbReference type="AlphaFoldDB" id="A0A3R5UYQ6"/>
<dbReference type="Pfam" id="PF01513">
    <property type="entry name" value="NAD_kinase"/>
    <property type="match status" value="1"/>
</dbReference>
<keyword evidence="1 6" id="KW-0808">Transferase</keyword>
<gene>
    <name evidence="6" type="primary">nadK</name>
    <name evidence="7" type="ORF">EQP59_09670</name>
</gene>
<dbReference type="GO" id="GO:0006741">
    <property type="term" value="P:NADP+ biosynthetic process"/>
    <property type="evidence" value="ECO:0007669"/>
    <property type="project" value="UniProtKB-UniRule"/>
</dbReference>
<feature type="binding site" evidence="6">
    <location>
        <begin position="193"/>
        <end position="198"/>
    </location>
    <ligand>
        <name>NAD(+)</name>
        <dbReference type="ChEBI" id="CHEBI:57540"/>
    </ligand>
</feature>
<comment type="subcellular location">
    <subcellularLocation>
        <location evidence="6">Cytoplasm</location>
    </subcellularLocation>
</comment>
<sequence length="298" mass="33544">MSNLKIALYGKRTTTTYLGDLIPVFLEKIREKEILFQIEKDFYEVLKNIGNIDLEGVEIFSTHDELWQDLDYFFTFGGDGTILSAVTFVRDSQVPIVGVNTGRLGYLASIHKNEIIPHLDAIFAGDYNISDRSLLEVHRSDDGMLECPFALNELSVMRKETTSMISVDAYINGELLNSFWADGLIIATPTGSTGYSLSCNGPIISPENSNFVITPIAPHNLNVRPIVIPDKEHLKLKVKSRVSHYSLSLDSRLVSLKTTTEIMVKRASFVVKIVELKHNSYLETLRQKLFWGVDNRNA</sequence>
<dbReference type="InterPro" id="IPR017437">
    <property type="entry name" value="ATP-NAD_kinase_PpnK-typ_C"/>
</dbReference>
<evidence type="ECO:0000256" key="1">
    <source>
        <dbReference type="ARBA" id="ARBA00022679"/>
    </source>
</evidence>
<dbReference type="GO" id="GO:0051287">
    <property type="term" value="F:NAD binding"/>
    <property type="evidence" value="ECO:0007669"/>
    <property type="project" value="UniProtKB-ARBA"/>
</dbReference>
<organism evidence="7 8">
    <name type="scientific">Ornithobacterium rhinotracheale</name>
    <dbReference type="NCBI Taxonomy" id="28251"/>
    <lineage>
        <taxon>Bacteria</taxon>
        <taxon>Pseudomonadati</taxon>
        <taxon>Bacteroidota</taxon>
        <taxon>Flavobacteriia</taxon>
        <taxon>Flavobacteriales</taxon>
        <taxon>Weeksellaceae</taxon>
        <taxon>Ornithobacterium</taxon>
    </lineage>
</organism>
<proteinExistence type="inferred from homology"/>
<feature type="binding site" evidence="6">
    <location>
        <position position="217"/>
    </location>
    <ligand>
        <name>NAD(+)</name>
        <dbReference type="ChEBI" id="CHEBI:57540"/>
    </ligand>
</feature>
<accession>A0A3R5UYQ6</accession>
<comment type="function">
    <text evidence="6">Involved in the regulation of the intracellular balance of NAD and NADP, and is a key enzyme in the biosynthesis of NADP. Catalyzes specifically the phosphorylation on 2'-hydroxyl of the adenosine moiety of NAD to yield NADP.</text>
</comment>
<dbReference type="GO" id="GO:0046872">
    <property type="term" value="F:metal ion binding"/>
    <property type="evidence" value="ECO:0007669"/>
    <property type="project" value="UniProtKB-UniRule"/>
</dbReference>
<feature type="binding site" evidence="6">
    <location>
        <position position="182"/>
    </location>
    <ligand>
        <name>NAD(+)</name>
        <dbReference type="ChEBI" id="CHEBI:57540"/>
    </ligand>
</feature>
<dbReference type="InterPro" id="IPR002504">
    <property type="entry name" value="NADK"/>
</dbReference>
<evidence type="ECO:0000256" key="4">
    <source>
        <dbReference type="ARBA" id="ARBA00023027"/>
    </source>
</evidence>
<evidence type="ECO:0000256" key="2">
    <source>
        <dbReference type="ARBA" id="ARBA00022777"/>
    </source>
</evidence>
<evidence type="ECO:0000313" key="7">
    <source>
        <dbReference type="EMBL" id="QAR31587.1"/>
    </source>
</evidence>